<dbReference type="SUPFAM" id="SSF47226">
    <property type="entry name" value="Histidine-containing phosphotransfer domain, HPT domain"/>
    <property type="match status" value="1"/>
</dbReference>
<proteinExistence type="predicted"/>
<dbReference type="Proteomes" id="UP000196531">
    <property type="component" value="Unassembled WGS sequence"/>
</dbReference>
<evidence type="ECO:0000259" key="3">
    <source>
        <dbReference type="PROSITE" id="PS50894"/>
    </source>
</evidence>
<evidence type="ECO:0000256" key="2">
    <source>
        <dbReference type="SAM" id="MobiDB-lite"/>
    </source>
</evidence>
<organism evidence="4 5">
    <name type="scientific">Halobacteriovorax marinus</name>
    <dbReference type="NCBI Taxonomy" id="97084"/>
    <lineage>
        <taxon>Bacteria</taxon>
        <taxon>Pseudomonadati</taxon>
        <taxon>Bdellovibrionota</taxon>
        <taxon>Bacteriovoracia</taxon>
        <taxon>Bacteriovoracales</taxon>
        <taxon>Halobacteriovoraceae</taxon>
        <taxon>Halobacteriovorax</taxon>
    </lineage>
</organism>
<name>A0A1Y5FGS0_9BACT</name>
<protein>
    <recommendedName>
        <fullName evidence="3">HPt domain-containing protein</fullName>
    </recommendedName>
</protein>
<dbReference type="InterPro" id="IPR008207">
    <property type="entry name" value="Sig_transdc_His_kin_Hpt_dom"/>
</dbReference>
<sequence>MSLLNDPTMKEVVVEFCNESMELFNQLESILEDFEDDTTNVAKLEEFGQIIDRVMGSAKTIGADEIAIFCELGKVIGYKASQIDDHALLEVVAAIMFDALELLKKMINSIKSGCDSEVKSLSSKAFVTRLNWLKDKFNDIERASCAPDPSGNMSQTSIDDLMSSLGL</sequence>
<feature type="region of interest" description="Disordered" evidence="2">
    <location>
        <begin position="146"/>
        <end position="167"/>
    </location>
</feature>
<dbReference type="InterPro" id="IPR036641">
    <property type="entry name" value="HPT_dom_sf"/>
</dbReference>
<dbReference type="EMBL" id="MAAO01000002">
    <property type="protein sequence ID" value="OUR99956.1"/>
    <property type="molecule type" value="Genomic_DNA"/>
</dbReference>
<dbReference type="PROSITE" id="PS50894">
    <property type="entry name" value="HPT"/>
    <property type="match status" value="1"/>
</dbReference>
<dbReference type="GO" id="GO:0000160">
    <property type="term" value="P:phosphorelay signal transduction system"/>
    <property type="evidence" value="ECO:0007669"/>
    <property type="project" value="InterPro"/>
</dbReference>
<reference evidence="5" key="1">
    <citation type="journal article" date="2017" name="Proc. Natl. Acad. Sci. U.S.A.">
        <title>Simulation of Deepwater Horizon oil plume reveals substrate specialization within a complex community of hydrocarbon-degraders.</title>
        <authorList>
            <person name="Hu P."/>
            <person name="Dubinsky E.A."/>
            <person name="Probst A.J."/>
            <person name="Wang J."/>
            <person name="Sieber C.M.K."/>
            <person name="Tom L.M."/>
            <person name="Gardinali P."/>
            <person name="Banfield J.F."/>
            <person name="Atlas R.M."/>
            <person name="Andersen G.L."/>
        </authorList>
    </citation>
    <scope>NUCLEOTIDE SEQUENCE [LARGE SCALE GENOMIC DNA]</scope>
</reference>
<evidence type="ECO:0000313" key="4">
    <source>
        <dbReference type="EMBL" id="OUR99956.1"/>
    </source>
</evidence>
<gene>
    <name evidence="4" type="ORF">A9Q84_02690</name>
</gene>
<evidence type="ECO:0000313" key="5">
    <source>
        <dbReference type="Proteomes" id="UP000196531"/>
    </source>
</evidence>
<evidence type="ECO:0000256" key="1">
    <source>
        <dbReference type="PROSITE-ProRule" id="PRU00110"/>
    </source>
</evidence>
<dbReference type="Gene3D" id="1.20.120.160">
    <property type="entry name" value="HPT domain"/>
    <property type="match status" value="1"/>
</dbReference>
<comment type="caution">
    <text evidence="1">Lacks conserved residue(s) required for the propagation of feature annotation.</text>
</comment>
<accession>A0A1Y5FGS0</accession>
<comment type="caution">
    <text evidence="4">The sequence shown here is derived from an EMBL/GenBank/DDBJ whole genome shotgun (WGS) entry which is preliminary data.</text>
</comment>
<dbReference type="GO" id="GO:0004672">
    <property type="term" value="F:protein kinase activity"/>
    <property type="evidence" value="ECO:0007669"/>
    <property type="project" value="UniProtKB-ARBA"/>
</dbReference>
<dbReference type="AlphaFoldDB" id="A0A1Y5FGS0"/>
<feature type="domain" description="HPt" evidence="3">
    <location>
        <begin position="5"/>
        <end position="110"/>
    </location>
</feature>